<evidence type="ECO:0000256" key="6">
    <source>
        <dbReference type="ARBA" id="ARBA00022898"/>
    </source>
</evidence>
<accession>A0ABU5NDU8</accession>
<comment type="similarity">
    <text evidence="3 9">Belongs to the class-I pyridoxal-phosphate-dependent aminotransferase family.</text>
</comment>
<evidence type="ECO:0000259" key="10">
    <source>
        <dbReference type="Pfam" id="PF00155"/>
    </source>
</evidence>
<evidence type="ECO:0000256" key="7">
    <source>
        <dbReference type="ARBA" id="ARBA00047771"/>
    </source>
</evidence>
<keyword evidence="5 9" id="KW-0808">Transferase</keyword>
<dbReference type="Proteomes" id="UP001291687">
    <property type="component" value="Unassembled WGS sequence"/>
</dbReference>
<dbReference type="PROSITE" id="PS00105">
    <property type="entry name" value="AA_TRANSFER_CLASS_1"/>
    <property type="match status" value="1"/>
</dbReference>
<name>A0ABU5NDU8_9RICK</name>
<evidence type="ECO:0000256" key="4">
    <source>
        <dbReference type="ARBA" id="ARBA00022576"/>
    </source>
</evidence>
<proteinExistence type="inferred from homology"/>
<evidence type="ECO:0000256" key="2">
    <source>
        <dbReference type="ARBA" id="ARBA00002385"/>
    </source>
</evidence>
<protein>
    <recommendedName>
        <fullName evidence="9">Aminotransferase</fullName>
        <ecNumber evidence="9">2.6.1.-</ecNumber>
    </recommendedName>
</protein>
<keyword evidence="4 9" id="KW-0032">Aminotransferase</keyword>
<dbReference type="Gene3D" id="3.90.1150.10">
    <property type="entry name" value="Aspartate Aminotransferase, domain 1"/>
    <property type="match status" value="1"/>
</dbReference>
<comment type="caution">
    <text evidence="11">The sequence shown here is derived from an EMBL/GenBank/DDBJ whole genome shotgun (WGS) entry which is preliminary data.</text>
</comment>
<dbReference type="Gene3D" id="3.40.640.10">
    <property type="entry name" value="Type I PLP-dependent aspartate aminotransferase-like (Major domain)"/>
    <property type="match status" value="1"/>
</dbReference>
<dbReference type="InterPro" id="IPR015424">
    <property type="entry name" value="PyrdxlP-dep_Trfase"/>
</dbReference>
<dbReference type="SUPFAM" id="SSF53383">
    <property type="entry name" value="PLP-dependent transferases"/>
    <property type="match status" value="1"/>
</dbReference>
<gene>
    <name evidence="11" type="ORF">Megvenef_01310</name>
</gene>
<feature type="domain" description="Aminotransferase class I/classII large" evidence="10">
    <location>
        <begin position="32"/>
        <end position="391"/>
    </location>
</feature>
<dbReference type="InterPro" id="IPR050596">
    <property type="entry name" value="AspAT/PAT-like"/>
</dbReference>
<comment type="catalytic activity">
    <reaction evidence="7">
        <text>L-arogenate + 2-oxoglutarate = prephenate + L-glutamate</text>
        <dbReference type="Rhea" id="RHEA:22880"/>
        <dbReference type="ChEBI" id="CHEBI:16810"/>
        <dbReference type="ChEBI" id="CHEBI:29934"/>
        <dbReference type="ChEBI" id="CHEBI:29985"/>
        <dbReference type="ChEBI" id="CHEBI:58180"/>
        <dbReference type="EC" id="2.6.1.79"/>
    </reaction>
</comment>
<dbReference type="InterPro" id="IPR004839">
    <property type="entry name" value="Aminotransferase_I/II_large"/>
</dbReference>
<evidence type="ECO:0000256" key="8">
    <source>
        <dbReference type="ARBA" id="ARBA00049185"/>
    </source>
</evidence>
<dbReference type="GO" id="GO:0008483">
    <property type="term" value="F:transaminase activity"/>
    <property type="evidence" value="ECO:0007669"/>
    <property type="project" value="UniProtKB-KW"/>
</dbReference>
<evidence type="ECO:0000256" key="1">
    <source>
        <dbReference type="ARBA" id="ARBA00001933"/>
    </source>
</evidence>
<organism evidence="11 12">
    <name type="scientific">Candidatus Megaera venefica</name>
    <dbReference type="NCBI Taxonomy" id="2055910"/>
    <lineage>
        <taxon>Bacteria</taxon>
        <taxon>Pseudomonadati</taxon>
        <taxon>Pseudomonadota</taxon>
        <taxon>Alphaproteobacteria</taxon>
        <taxon>Rickettsiales</taxon>
        <taxon>Rickettsiaceae</taxon>
        <taxon>Candidatus Megaera</taxon>
    </lineage>
</organism>
<dbReference type="InterPro" id="IPR004838">
    <property type="entry name" value="NHTrfase_class1_PyrdxlP-BS"/>
</dbReference>
<dbReference type="PANTHER" id="PTHR46383">
    <property type="entry name" value="ASPARTATE AMINOTRANSFERASE"/>
    <property type="match status" value="1"/>
</dbReference>
<evidence type="ECO:0000256" key="9">
    <source>
        <dbReference type="RuleBase" id="RU000481"/>
    </source>
</evidence>
<keyword evidence="12" id="KW-1185">Reference proteome</keyword>
<dbReference type="PRINTS" id="PR00753">
    <property type="entry name" value="ACCSYNTHASE"/>
</dbReference>
<comment type="cofactor">
    <cofactor evidence="1 9">
        <name>pyridoxal 5'-phosphate</name>
        <dbReference type="ChEBI" id="CHEBI:597326"/>
    </cofactor>
</comment>
<evidence type="ECO:0000256" key="3">
    <source>
        <dbReference type="ARBA" id="ARBA00007441"/>
    </source>
</evidence>
<dbReference type="InterPro" id="IPR015421">
    <property type="entry name" value="PyrdxlP-dep_Trfase_major"/>
</dbReference>
<evidence type="ECO:0000313" key="12">
    <source>
        <dbReference type="Proteomes" id="UP001291687"/>
    </source>
</evidence>
<comment type="function">
    <text evidence="2">Catalyzes the reversible conversion of aspartate and 2-oxoglutarate to glutamate and oxaloacetate. Can also transaminate prephenate in the presence of glutamate.</text>
</comment>
<reference evidence="11 12" key="1">
    <citation type="submission" date="2023-03" db="EMBL/GenBank/DDBJ databases">
        <title>Host association and intracellularity evolved multiple times independently in the Rickettsiales.</title>
        <authorList>
            <person name="Castelli M."/>
            <person name="Nardi T."/>
            <person name="Gammuto L."/>
            <person name="Bellinzona G."/>
            <person name="Sabaneyeva E."/>
            <person name="Potekhin A."/>
            <person name="Serra V."/>
            <person name="Petroni G."/>
            <person name="Sassera D."/>
        </authorList>
    </citation>
    <scope>NUCLEOTIDE SEQUENCE [LARGE SCALE GENOMIC DNA]</scope>
    <source>
        <strain evidence="11 12">Sr 2-6</strain>
    </source>
</reference>
<dbReference type="PANTHER" id="PTHR46383:SF1">
    <property type="entry name" value="ASPARTATE AMINOTRANSFERASE"/>
    <property type="match status" value="1"/>
</dbReference>
<keyword evidence="6" id="KW-0663">Pyridoxal phosphate</keyword>
<dbReference type="CDD" id="cd00609">
    <property type="entry name" value="AAT_like"/>
    <property type="match status" value="1"/>
</dbReference>
<dbReference type="RefSeq" id="WP_322777237.1">
    <property type="nucleotide sequence ID" value="NZ_JARJFB010000117.1"/>
</dbReference>
<evidence type="ECO:0000256" key="5">
    <source>
        <dbReference type="ARBA" id="ARBA00022679"/>
    </source>
</evidence>
<dbReference type="Pfam" id="PF00155">
    <property type="entry name" value="Aminotran_1_2"/>
    <property type="match status" value="1"/>
</dbReference>
<comment type="catalytic activity">
    <reaction evidence="8">
        <text>L-aspartate + 2-oxoglutarate = oxaloacetate + L-glutamate</text>
        <dbReference type="Rhea" id="RHEA:21824"/>
        <dbReference type="ChEBI" id="CHEBI:16452"/>
        <dbReference type="ChEBI" id="CHEBI:16810"/>
        <dbReference type="ChEBI" id="CHEBI:29985"/>
        <dbReference type="ChEBI" id="CHEBI:29991"/>
        <dbReference type="EC" id="2.6.1.1"/>
    </reaction>
</comment>
<evidence type="ECO:0000313" key="11">
    <source>
        <dbReference type="EMBL" id="MEA0971334.1"/>
    </source>
</evidence>
<dbReference type="EC" id="2.6.1.-" evidence="9"/>
<dbReference type="EMBL" id="JARJFB010000117">
    <property type="protein sequence ID" value="MEA0971334.1"/>
    <property type="molecule type" value="Genomic_DNA"/>
</dbReference>
<dbReference type="InterPro" id="IPR015422">
    <property type="entry name" value="PyrdxlP-dep_Trfase_small"/>
</dbReference>
<sequence length="400" mass="43620">MSLIAKRLQTVKPSPTLAVAAKAKELAMQGINIISLAAGEPDFDTPDNIKLAAIEGIKNGLTKYTMVSGTPELRKAVCEKFKRENGLDYQTDEVIVSTGGKQVIYNLFMATLDEGDEVIIPAPYWVSYPDMVLLAGGTPIFVSSDMETGFKALTEDIEKAITKKSKWLILNSPSNPSGAAYTAHELEKIADLVRKYPHLHVMSDDIYEHITFDNFKFTTLATVAPDIKDRIFIVNGVSKAYSMTGWRIGYGAGNKTIIKAMDVIQSQSTSNPSSISQIAALEALSGPQGYIKTNTENFQKKRDLVLSLLNKINGLSCYKSEGAFYLFPKCSDLFGKQAPNGKQINSSSDLATYLLESANVAIVPGIAFGLEGYFRISYATSSELLTDACNRMAQAISQLK</sequence>